<evidence type="ECO:0000256" key="1">
    <source>
        <dbReference type="SAM" id="MobiDB-lite"/>
    </source>
</evidence>
<gene>
    <name evidence="2" type="ORF">TraAM80_02516</name>
</gene>
<reference evidence="2 3" key="1">
    <citation type="journal article" date="2018" name="BMC Genomics">
        <title>Genomic comparison of Trypanosoma conorhini and Trypanosoma rangeli to Trypanosoma cruzi strains of high and low virulence.</title>
        <authorList>
            <person name="Bradwell K.R."/>
            <person name="Koparde V.N."/>
            <person name="Matveyev A.V."/>
            <person name="Serrano M.G."/>
            <person name="Alves J.M."/>
            <person name="Parikh H."/>
            <person name="Huang B."/>
            <person name="Lee V."/>
            <person name="Espinosa-Alvarez O."/>
            <person name="Ortiz P.A."/>
            <person name="Costa-Martins A.G."/>
            <person name="Teixeira M.M."/>
            <person name="Buck G.A."/>
        </authorList>
    </citation>
    <scope>NUCLEOTIDE SEQUENCE [LARGE SCALE GENOMIC DNA]</scope>
    <source>
        <strain evidence="2 3">AM80</strain>
    </source>
</reference>
<protein>
    <submittedName>
        <fullName evidence="2">Uncharacterized protein</fullName>
    </submittedName>
</protein>
<dbReference type="AlphaFoldDB" id="A0A422NUF3"/>
<comment type="caution">
    <text evidence="2">The sequence shown here is derived from an EMBL/GenBank/DDBJ whole genome shotgun (WGS) entry which is preliminary data.</text>
</comment>
<proteinExistence type="predicted"/>
<evidence type="ECO:0000313" key="3">
    <source>
        <dbReference type="Proteomes" id="UP000283634"/>
    </source>
</evidence>
<feature type="region of interest" description="Disordered" evidence="1">
    <location>
        <begin position="64"/>
        <end position="109"/>
    </location>
</feature>
<name>A0A422NUF3_TRYRA</name>
<sequence>MLKGRNAKREVGVQISFTSGNLSSNSLQRCGVSVSALLPVALLPAPDRHQVKVDRLPVSALAPGARVQGPMTATASGGEQEESQHGCGSGDWDALRMRGGSTRSAMSEK</sequence>
<evidence type="ECO:0000313" key="2">
    <source>
        <dbReference type="EMBL" id="RNF09084.1"/>
    </source>
</evidence>
<dbReference type="Proteomes" id="UP000283634">
    <property type="component" value="Unassembled WGS sequence"/>
</dbReference>
<accession>A0A422NUF3</accession>
<dbReference type="EMBL" id="MKGL01000054">
    <property type="protein sequence ID" value="RNF09084.1"/>
    <property type="molecule type" value="Genomic_DNA"/>
</dbReference>
<dbReference type="GeneID" id="40326449"/>
<organism evidence="2 3">
    <name type="scientific">Trypanosoma rangeli</name>
    <dbReference type="NCBI Taxonomy" id="5698"/>
    <lineage>
        <taxon>Eukaryota</taxon>
        <taxon>Discoba</taxon>
        <taxon>Euglenozoa</taxon>
        <taxon>Kinetoplastea</taxon>
        <taxon>Metakinetoplastina</taxon>
        <taxon>Trypanosomatida</taxon>
        <taxon>Trypanosomatidae</taxon>
        <taxon>Trypanosoma</taxon>
        <taxon>Herpetosoma</taxon>
    </lineage>
</organism>
<dbReference type="RefSeq" id="XP_029240759.1">
    <property type="nucleotide sequence ID" value="XM_029379516.1"/>
</dbReference>
<keyword evidence="3" id="KW-1185">Reference proteome</keyword>